<protein>
    <recommendedName>
        <fullName evidence="3">Type II toxin-antitoxin system VapB family antitoxin</fullName>
    </recommendedName>
</protein>
<reference evidence="1" key="2">
    <citation type="submission" date="2020-09" db="EMBL/GenBank/DDBJ databases">
        <authorList>
            <person name="Sun Q."/>
            <person name="Zhou Y."/>
        </authorList>
    </citation>
    <scope>NUCLEOTIDE SEQUENCE</scope>
    <source>
        <strain evidence="1">CGMCC 4.3508</strain>
    </source>
</reference>
<dbReference type="AlphaFoldDB" id="A0A917RU04"/>
<dbReference type="RefSeq" id="WP_058854696.1">
    <property type="nucleotide sequence ID" value="NZ_BMMH01000012.1"/>
</dbReference>
<dbReference type="Pfam" id="PF09957">
    <property type="entry name" value="VapB_antitoxin"/>
    <property type="match status" value="1"/>
</dbReference>
<evidence type="ECO:0000313" key="1">
    <source>
        <dbReference type="EMBL" id="GGL30753.1"/>
    </source>
</evidence>
<organism evidence="1 2">
    <name type="scientific">Nocardia jinanensis</name>
    <dbReference type="NCBI Taxonomy" id="382504"/>
    <lineage>
        <taxon>Bacteria</taxon>
        <taxon>Bacillati</taxon>
        <taxon>Actinomycetota</taxon>
        <taxon>Actinomycetes</taxon>
        <taxon>Mycobacteriales</taxon>
        <taxon>Nocardiaceae</taxon>
        <taxon>Nocardia</taxon>
    </lineage>
</organism>
<accession>A0A917RU04</accession>
<dbReference type="InterPro" id="IPR019239">
    <property type="entry name" value="VapB_antitoxin"/>
</dbReference>
<comment type="caution">
    <text evidence="1">The sequence shown here is derived from an EMBL/GenBank/DDBJ whole genome shotgun (WGS) entry which is preliminary data.</text>
</comment>
<reference evidence="1" key="1">
    <citation type="journal article" date="2014" name="Int. J. Syst. Evol. Microbiol.">
        <title>Complete genome sequence of Corynebacterium casei LMG S-19264T (=DSM 44701T), isolated from a smear-ripened cheese.</title>
        <authorList>
            <consortium name="US DOE Joint Genome Institute (JGI-PGF)"/>
            <person name="Walter F."/>
            <person name="Albersmeier A."/>
            <person name="Kalinowski J."/>
            <person name="Ruckert C."/>
        </authorList>
    </citation>
    <scope>NUCLEOTIDE SEQUENCE</scope>
    <source>
        <strain evidence="1">CGMCC 4.3508</strain>
    </source>
</reference>
<name>A0A917RU04_9NOCA</name>
<sequence>MRTTIDLDENWEEVARILGTHGKTETVNRALAHVLDERRRAQAVETFRTLQLDLDPETMRGAWE</sequence>
<dbReference type="Proteomes" id="UP000638263">
    <property type="component" value="Unassembled WGS sequence"/>
</dbReference>
<gene>
    <name evidence="1" type="ORF">GCM10011588_51840</name>
</gene>
<keyword evidence="2" id="KW-1185">Reference proteome</keyword>
<evidence type="ECO:0008006" key="3">
    <source>
        <dbReference type="Google" id="ProtNLM"/>
    </source>
</evidence>
<dbReference type="EMBL" id="BMMH01000012">
    <property type="protein sequence ID" value="GGL30753.1"/>
    <property type="molecule type" value="Genomic_DNA"/>
</dbReference>
<proteinExistence type="predicted"/>
<evidence type="ECO:0000313" key="2">
    <source>
        <dbReference type="Proteomes" id="UP000638263"/>
    </source>
</evidence>